<sequence length="190" mass="22466">MIFVEKVLEKYMALYKELYQLKQQIASTDKSSTSSKAETLRAASARLDISNIDIHNTTAMSSYQQYKPIETWFQARNIKMSVDSNAIDTTGFFDEVAIHLGENYAVLKKMLDQIKYVQRRGYSNVKLLLSKNTQREIKTIRTFCQELYNYSFVERYFYHKKDQVLRLNLQTAKTIVNFFNGEWLEWFVLM</sequence>
<dbReference type="EMBL" id="PDPS01000038">
    <property type="protein sequence ID" value="PID56104.1"/>
    <property type="molecule type" value="Genomic_DNA"/>
</dbReference>
<name>A0A2G6E213_9BACT</name>
<gene>
    <name evidence="1" type="ORF">CSB45_12770</name>
</gene>
<evidence type="ECO:0000313" key="2">
    <source>
        <dbReference type="Proteomes" id="UP000229740"/>
    </source>
</evidence>
<dbReference type="InterPro" id="IPR011335">
    <property type="entry name" value="Restrct_endonuc-II-like"/>
</dbReference>
<accession>A0A2G6E213</accession>
<evidence type="ECO:0000313" key="1">
    <source>
        <dbReference type="EMBL" id="PID56104.1"/>
    </source>
</evidence>
<protein>
    <submittedName>
        <fullName evidence="1">Uncharacterized protein</fullName>
    </submittedName>
</protein>
<reference evidence="1 2" key="1">
    <citation type="submission" date="2017-10" db="EMBL/GenBank/DDBJ databases">
        <title>Novel microbial diversity and functional potential in the marine mammal oral microbiome.</title>
        <authorList>
            <person name="Dudek N.K."/>
            <person name="Sun C.L."/>
            <person name="Burstein D."/>
            <person name="Kantor R.S."/>
            <person name="Aliaga Goltsman D.S."/>
            <person name="Bik E.M."/>
            <person name="Thomas B.C."/>
            <person name="Banfield J.F."/>
            <person name="Relman D.A."/>
        </authorList>
    </citation>
    <scope>NUCLEOTIDE SEQUENCE [LARGE SCALE GENOMIC DNA]</scope>
    <source>
        <strain evidence="1">DOLZORAL124_49_17</strain>
    </source>
</reference>
<dbReference type="SUPFAM" id="SSF52980">
    <property type="entry name" value="Restriction endonuclease-like"/>
    <property type="match status" value="1"/>
</dbReference>
<organism evidence="1 2">
    <name type="scientific">candidate division KSB3 bacterium</name>
    <dbReference type="NCBI Taxonomy" id="2044937"/>
    <lineage>
        <taxon>Bacteria</taxon>
        <taxon>candidate division KSB3</taxon>
    </lineage>
</organism>
<dbReference type="AlphaFoldDB" id="A0A2G6E213"/>
<comment type="caution">
    <text evidence="1">The sequence shown here is derived from an EMBL/GenBank/DDBJ whole genome shotgun (WGS) entry which is preliminary data.</text>
</comment>
<dbReference type="Proteomes" id="UP000229740">
    <property type="component" value="Unassembled WGS sequence"/>
</dbReference>
<proteinExistence type="predicted"/>